<dbReference type="GO" id="GO:0005829">
    <property type="term" value="C:cytosol"/>
    <property type="evidence" value="ECO:0007669"/>
    <property type="project" value="TreeGrafter"/>
</dbReference>
<feature type="domain" description="USP" evidence="2">
    <location>
        <begin position="294"/>
        <end position="760"/>
    </location>
</feature>
<keyword evidence="1" id="KW-0472">Membrane</keyword>
<organism evidence="3 4">
    <name type="scientific">Acanthosepion pharaonis</name>
    <name type="common">Pharaoh cuttlefish</name>
    <name type="synonym">Sepia pharaonis</name>
    <dbReference type="NCBI Taxonomy" id="158019"/>
    <lineage>
        <taxon>Eukaryota</taxon>
        <taxon>Metazoa</taxon>
        <taxon>Spiralia</taxon>
        <taxon>Lophotrochozoa</taxon>
        <taxon>Mollusca</taxon>
        <taxon>Cephalopoda</taxon>
        <taxon>Coleoidea</taxon>
        <taxon>Decapodiformes</taxon>
        <taxon>Sepiida</taxon>
        <taxon>Sepiina</taxon>
        <taxon>Sepiidae</taxon>
        <taxon>Acanthosepion</taxon>
    </lineage>
</organism>
<evidence type="ECO:0000313" key="3">
    <source>
        <dbReference type="EMBL" id="CAE1167704.1"/>
    </source>
</evidence>
<evidence type="ECO:0000313" key="4">
    <source>
        <dbReference type="Proteomes" id="UP000597762"/>
    </source>
</evidence>
<dbReference type="Gene3D" id="3.90.70.10">
    <property type="entry name" value="Cysteine proteinases"/>
    <property type="match status" value="1"/>
</dbReference>
<dbReference type="SUPFAM" id="SSF54001">
    <property type="entry name" value="Cysteine proteinases"/>
    <property type="match status" value="1"/>
</dbReference>
<feature type="transmembrane region" description="Helical" evidence="1">
    <location>
        <begin position="38"/>
        <end position="55"/>
    </location>
</feature>
<dbReference type="Proteomes" id="UP000597762">
    <property type="component" value="Unassembled WGS sequence"/>
</dbReference>
<dbReference type="PANTHER" id="PTHR24006">
    <property type="entry name" value="UBIQUITIN CARBOXYL-TERMINAL HYDROLASE"/>
    <property type="match status" value="1"/>
</dbReference>
<dbReference type="Pfam" id="PF00443">
    <property type="entry name" value="UCH"/>
    <property type="match status" value="1"/>
</dbReference>
<accession>A0A812B1F7</accession>
<evidence type="ECO:0000256" key="1">
    <source>
        <dbReference type="SAM" id="Phobius"/>
    </source>
</evidence>
<feature type="transmembrane region" description="Helical" evidence="1">
    <location>
        <begin position="61"/>
        <end position="86"/>
    </location>
</feature>
<dbReference type="CDD" id="cd02257">
    <property type="entry name" value="Peptidase_C19"/>
    <property type="match status" value="1"/>
</dbReference>
<dbReference type="InterPro" id="IPR028889">
    <property type="entry name" value="USP"/>
</dbReference>
<keyword evidence="1" id="KW-1133">Transmembrane helix</keyword>
<dbReference type="OrthoDB" id="292964at2759"/>
<sequence length="760" mass="85675">MSSYIYQLLTDFIVFKLVDSFAKSAIYDATNDMEKKRIWFYESGFLAVISLPIYLLDHTPYLLWLLTGCTFLFTQLLGQLHLLYWWNLLKTRWDEHLQHQESLERLQNTTMTTSPSLQPAPAISSPVSAAGGASTVQTFSSYPLLPQHPSPVSTYDHLLSNTTPVASQQYGHQNFANDLCSQQAAFLPSFFPANNNIMSPHKPRLIPSSHHSSNSAGFYPENVTVCPGNTLSSPVRVHWAHNVLRRRPLRPNAVRSPLASPNLTLSQSRPYVKKDSPFRERLLSVFGLSSKSPPGLENNGQNLCFMNCILQCLARTPFLVSSLSAVDVDQMAGCSREERQFLCEFISILSLCSAQPQSGTYVLDTKRLKSASQLLKCSLLNEHSQQDAAEFLMWLLTTSHTILNKISVEDYCKRTEINSKLACLKALYGEINSSQIKHLRMSCQEQIDKASGLDTESYAKIAQRLSDLDWLSYKRENASVIDDLYTGQLVEAYNCSRKGHISVQTQTFAVLPVPIGEPTSDSHPTANVYLEDCFTELCSVEHLSEQICSLCAKNRNEYLASTTAKTPASYSPIMSPHITARMNLQTSAFSLGSLMSPILGDIKDTYQTVGLQRTSTPRNFGLASEKQDLERRCLLHQLPECLIIQLLRFTFDSQTKETKKITTPVSVTLSDLNLKNIVFDLVTNTDDNQQEPSYTYDLYAVCVHLSNHGTSSGHYISYCLHTNSKWYKFDDDHVTEVDMKYELTTRQLTENAYLLFYKRT</sequence>
<dbReference type="GO" id="GO:0004843">
    <property type="term" value="F:cysteine-type deubiquitinase activity"/>
    <property type="evidence" value="ECO:0007669"/>
    <property type="project" value="InterPro"/>
</dbReference>
<name>A0A812B1F7_ACAPH</name>
<gene>
    <name evidence="3" type="ORF">SPHA_9557</name>
</gene>
<keyword evidence="4" id="KW-1185">Reference proteome</keyword>
<comment type="caution">
    <text evidence="3">The sequence shown here is derived from an EMBL/GenBank/DDBJ whole genome shotgun (WGS) entry which is preliminary data.</text>
</comment>
<dbReference type="InterPro" id="IPR001394">
    <property type="entry name" value="Peptidase_C19_UCH"/>
</dbReference>
<dbReference type="AlphaFoldDB" id="A0A812B1F7"/>
<evidence type="ECO:0000259" key="2">
    <source>
        <dbReference type="PROSITE" id="PS50235"/>
    </source>
</evidence>
<dbReference type="InterPro" id="IPR050164">
    <property type="entry name" value="Peptidase_C19"/>
</dbReference>
<dbReference type="GO" id="GO:0005634">
    <property type="term" value="C:nucleus"/>
    <property type="evidence" value="ECO:0007669"/>
    <property type="project" value="TreeGrafter"/>
</dbReference>
<reference evidence="3" key="1">
    <citation type="submission" date="2021-01" db="EMBL/GenBank/DDBJ databases">
        <authorList>
            <person name="Li R."/>
            <person name="Bekaert M."/>
        </authorList>
    </citation>
    <scope>NUCLEOTIDE SEQUENCE</scope>
    <source>
        <strain evidence="3">Farmed</strain>
    </source>
</reference>
<dbReference type="EMBL" id="CAHIKZ030000305">
    <property type="protein sequence ID" value="CAE1167704.1"/>
    <property type="molecule type" value="Genomic_DNA"/>
</dbReference>
<protein>
    <recommendedName>
        <fullName evidence="2">USP domain-containing protein</fullName>
    </recommendedName>
</protein>
<dbReference type="PROSITE" id="PS50235">
    <property type="entry name" value="USP_3"/>
    <property type="match status" value="1"/>
</dbReference>
<dbReference type="GO" id="GO:0016579">
    <property type="term" value="P:protein deubiquitination"/>
    <property type="evidence" value="ECO:0007669"/>
    <property type="project" value="InterPro"/>
</dbReference>
<dbReference type="InterPro" id="IPR038765">
    <property type="entry name" value="Papain-like_cys_pep_sf"/>
</dbReference>
<proteinExistence type="predicted"/>
<keyword evidence="1" id="KW-0812">Transmembrane</keyword>